<proteinExistence type="predicted"/>
<comment type="caution">
    <text evidence="2">The sequence shown here is derived from an EMBL/GenBank/DDBJ whole genome shotgun (WGS) entry which is preliminary data.</text>
</comment>
<evidence type="ECO:0000256" key="1">
    <source>
        <dbReference type="SAM" id="MobiDB-lite"/>
    </source>
</evidence>
<dbReference type="AlphaFoldDB" id="A0A0F4YF23"/>
<evidence type="ECO:0000313" key="2">
    <source>
        <dbReference type="EMBL" id="KKA16739.1"/>
    </source>
</evidence>
<name>A0A0F4YF23_RASE3</name>
<feature type="region of interest" description="Disordered" evidence="1">
    <location>
        <begin position="168"/>
        <end position="205"/>
    </location>
</feature>
<dbReference type="EMBL" id="LASV01000737">
    <property type="protein sequence ID" value="KKA16739.1"/>
    <property type="molecule type" value="Genomic_DNA"/>
</dbReference>
<dbReference type="RefSeq" id="XP_013323351.1">
    <property type="nucleotide sequence ID" value="XM_013467897.1"/>
</dbReference>
<evidence type="ECO:0000313" key="3">
    <source>
        <dbReference type="Proteomes" id="UP000053958"/>
    </source>
</evidence>
<feature type="compositionally biased region" description="Basic and acidic residues" evidence="1">
    <location>
        <begin position="182"/>
        <end position="197"/>
    </location>
</feature>
<sequence length="306" mass="35359">MPMSFVKKVLDGNGQLPKNGDIVTVWAAWFQNDVTNKPIKRADAVDNFTFQLRKGEYGRAYEDAVLQTAKGGRSIWLIDGDHADSLWEDWVQEGKIEPSAVPEHKDVTLHLPGILQSLYPHRKINRRSYKKVETPSQERATSRYTTRFCIIRKSDTLLSNYRFNGMDAFPTQPRKRRSTTAMREELEPQKRPLHESAAEGTSNHNETQIFSKTELWPGQPIDRNIPHQGSYIKFGKILDSAEPQQPRKVEGLAQKWVQRDARMRRRLYCCVCKEKNASGRHCNVCGHERCPECLIRDVLERDQKQV</sequence>
<gene>
    <name evidence="2" type="ORF">T310_9640</name>
</gene>
<organism evidence="2 3">
    <name type="scientific">Rasamsonia emersonii (strain ATCC 16479 / CBS 393.64 / IMI 116815)</name>
    <dbReference type="NCBI Taxonomy" id="1408163"/>
    <lineage>
        <taxon>Eukaryota</taxon>
        <taxon>Fungi</taxon>
        <taxon>Dikarya</taxon>
        <taxon>Ascomycota</taxon>
        <taxon>Pezizomycotina</taxon>
        <taxon>Eurotiomycetes</taxon>
        <taxon>Eurotiomycetidae</taxon>
        <taxon>Eurotiales</taxon>
        <taxon>Trichocomaceae</taxon>
        <taxon>Rasamsonia</taxon>
    </lineage>
</organism>
<dbReference type="GeneID" id="25321572"/>
<protein>
    <submittedName>
        <fullName evidence="2">Uncharacterized protein</fullName>
    </submittedName>
</protein>
<dbReference type="Proteomes" id="UP000053958">
    <property type="component" value="Unassembled WGS sequence"/>
</dbReference>
<keyword evidence="3" id="KW-1185">Reference proteome</keyword>
<reference evidence="2 3" key="1">
    <citation type="submission" date="2015-04" db="EMBL/GenBank/DDBJ databases">
        <authorList>
            <person name="Heijne W.H."/>
            <person name="Fedorova N.D."/>
            <person name="Nierman W.C."/>
            <person name="Vollebregt A.W."/>
            <person name="Zhao Z."/>
            <person name="Wu L."/>
            <person name="Kumar M."/>
            <person name="Stam H."/>
            <person name="van den Berg M.A."/>
            <person name="Pel H.J."/>
        </authorList>
    </citation>
    <scope>NUCLEOTIDE SEQUENCE [LARGE SCALE GENOMIC DNA]</scope>
    <source>
        <strain evidence="2 3">CBS 393.64</strain>
    </source>
</reference>
<accession>A0A0F4YF23</accession>